<comment type="caution">
    <text evidence="2">The sequence shown here is derived from an EMBL/GenBank/DDBJ whole genome shotgun (WGS) entry which is preliminary data.</text>
</comment>
<evidence type="ECO:0000259" key="1">
    <source>
        <dbReference type="Pfam" id="PF05699"/>
    </source>
</evidence>
<protein>
    <submittedName>
        <fullName evidence="2">HAT family C-terminal dimerization region</fullName>
    </submittedName>
</protein>
<dbReference type="EMBL" id="JAACNO010002383">
    <property type="protein sequence ID" value="KAF4133416.1"/>
    <property type="molecule type" value="Genomic_DNA"/>
</dbReference>
<name>A0A8S9TXJ8_PHYIN</name>
<evidence type="ECO:0000313" key="3">
    <source>
        <dbReference type="Proteomes" id="UP000704712"/>
    </source>
</evidence>
<dbReference type="Proteomes" id="UP000704712">
    <property type="component" value="Unassembled WGS sequence"/>
</dbReference>
<dbReference type="InterPro" id="IPR012337">
    <property type="entry name" value="RNaseH-like_sf"/>
</dbReference>
<evidence type="ECO:0000313" key="2">
    <source>
        <dbReference type="EMBL" id="KAF4133416.1"/>
    </source>
</evidence>
<dbReference type="Pfam" id="PF05699">
    <property type="entry name" value="Dimer_Tnp_hAT"/>
    <property type="match status" value="1"/>
</dbReference>
<organism evidence="2 3">
    <name type="scientific">Phytophthora infestans</name>
    <name type="common">Potato late blight agent</name>
    <name type="synonym">Botrytis infestans</name>
    <dbReference type="NCBI Taxonomy" id="4787"/>
    <lineage>
        <taxon>Eukaryota</taxon>
        <taxon>Sar</taxon>
        <taxon>Stramenopiles</taxon>
        <taxon>Oomycota</taxon>
        <taxon>Peronosporomycetes</taxon>
        <taxon>Peronosporales</taxon>
        <taxon>Peronosporaceae</taxon>
        <taxon>Phytophthora</taxon>
    </lineage>
</organism>
<gene>
    <name evidence="2" type="ORF">GN958_ATG17392</name>
</gene>
<dbReference type="InterPro" id="IPR008906">
    <property type="entry name" value="HATC_C_dom"/>
</dbReference>
<dbReference type="SUPFAM" id="SSF53098">
    <property type="entry name" value="Ribonuclease H-like"/>
    <property type="match status" value="1"/>
</dbReference>
<accession>A0A8S9TXJ8</accession>
<reference evidence="2" key="1">
    <citation type="submission" date="2020-03" db="EMBL/GenBank/DDBJ databases">
        <title>Hybrid Assembly of Korean Phytophthora infestans isolates.</title>
        <authorList>
            <person name="Prokchorchik M."/>
            <person name="Lee Y."/>
            <person name="Seo J."/>
            <person name="Cho J.-H."/>
            <person name="Park Y.-E."/>
            <person name="Jang D.-C."/>
            <person name="Im J.-S."/>
            <person name="Choi J.-G."/>
            <person name="Park H.-J."/>
            <person name="Lee G.-B."/>
            <person name="Lee Y.-G."/>
            <person name="Hong S.-Y."/>
            <person name="Cho K."/>
            <person name="Sohn K.H."/>
        </authorList>
    </citation>
    <scope>NUCLEOTIDE SEQUENCE</scope>
    <source>
        <strain evidence="2">KR_2_A2</strain>
    </source>
</reference>
<proteinExistence type="predicted"/>
<feature type="domain" description="HAT C-terminal dimerisation" evidence="1">
    <location>
        <begin position="111"/>
        <end position="177"/>
    </location>
</feature>
<dbReference type="AlphaFoldDB" id="A0A8S9TXJ8"/>
<dbReference type="GO" id="GO:0046983">
    <property type="term" value="F:protein dimerization activity"/>
    <property type="evidence" value="ECO:0007669"/>
    <property type="project" value="InterPro"/>
</dbReference>
<sequence length="365" mass="41243">MADVVVCYLDIFTGFSKNQYGSENLVREVEKRWRQCEQPLMLLALFLHPAHRQAAKAILDKTPLTSVCSLCRIGMYYFKRFNIGKNMSGLYEDLHNWIMNDDVIGLSFVDFSSVDAYWNCMRSEMPRSKLPDLALVILSIAVNTATCERYFSELALINTAKRNRMSPDKARKLALVRKKVREYNAGQDDAKTSSKYTRLIDPTERTRLRYRDDRFECLEPEVDAEDGNVVGPDTAFEYWQAVLCELEDDDDPPVFDTTAAADNTGSPLTAAAASLAEEKRFAAVLETIKIQSTDPIPEGDRRPFPRHNDRLFPQEQRFIGLRGQKVTLAELSKTPSTPLAQPGSMALRKSTAISAPSVSAHYHLN</sequence>